<organism evidence="2 3">
    <name type="scientific">Apiospora kogelbergensis</name>
    <dbReference type="NCBI Taxonomy" id="1337665"/>
    <lineage>
        <taxon>Eukaryota</taxon>
        <taxon>Fungi</taxon>
        <taxon>Dikarya</taxon>
        <taxon>Ascomycota</taxon>
        <taxon>Pezizomycotina</taxon>
        <taxon>Sordariomycetes</taxon>
        <taxon>Xylariomycetidae</taxon>
        <taxon>Amphisphaeriales</taxon>
        <taxon>Apiosporaceae</taxon>
        <taxon>Apiospora</taxon>
    </lineage>
</organism>
<feature type="compositionally biased region" description="Polar residues" evidence="1">
    <location>
        <begin position="137"/>
        <end position="153"/>
    </location>
</feature>
<protein>
    <submittedName>
        <fullName evidence="2">Uncharacterized protein</fullName>
    </submittedName>
</protein>
<feature type="compositionally biased region" description="Low complexity" evidence="1">
    <location>
        <begin position="115"/>
        <end position="125"/>
    </location>
</feature>
<evidence type="ECO:0000313" key="2">
    <source>
        <dbReference type="EMBL" id="KAK8096908.1"/>
    </source>
</evidence>
<accession>A0AAW0QPH3</accession>
<dbReference type="Proteomes" id="UP001392437">
    <property type="component" value="Unassembled WGS sequence"/>
</dbReference>
<proteinExistence type="predicted"/>
<comment type="caution">
    <text evidence="2">The sequence shown here is derived from an EMBL/GenBank/DDBJ whole genome shotgun (WGS) entry which is preliminary data.</text>
</comment>
<feature type="region of interest" description="Disordered" evidence="1">
    <location>
        <begin position="90"/>
        <end position="173"/>
    </location>
</feature>
<evidence type="ECO:0000256" key="1">
    <source>
        <dbReference type="SAM" id="MobiDB-lite"/>
    </source>
</evidence>
<gene>
    <name evidence="2" type="ORF">PG999_012852</name>
</gene>
<sequence length="228" mass="24910">MAEQKKIQFTPRDMEISAKVWACLEGDVKLVIPYRIVVTQRLMPLIDFKKLAELGPYKNEASARETWRQTKNRLMAIAGVDKNGKNLAQQSETTNGKASPVAPKAPTKRKRATAKARTPATPTAADNDDNFVHGDDSTTVNNRNGSPTPTTSTKKARCETTASGGGRKKKGAVQTPEIYLEPIYDDDEPQMQQLKLVDASAHYEPLPQAAANITGEQPGADTPMFDEA</sequence>
<dbReference type="EMBL" id="JAQQWP010000010">
    <property type="protein sequence ID" value="KAK8096908.1"/>
    <property type="molecule type" value="Genomic_DNA"/>
</dbReference>
<name>A0AAW0QPH3_9PEZI</name>
<keyword evidence="3" id="KW-1185">Reference proteome</keyword>
<dbReference type="AlphaFoldDB" id="A0AAW0QPH3"/>
<evidence type="ECO:0000313" key="3">
    <source>
        <dbReference type="Proteomes" id="UP001392437"/>
    </source>
</evidence>
<reference evidence="2 3" key="1">
    <citation type="submission" date="2023-01" db="EMBL/GenBank/DDBJ databases">
        <title>Analysis of 21 Apiospora genomes using comparative genomics revels a genus with tremendous synthesis potential of carbohydrate active enzymes and secondary metabolites.</title>
        <authorList>
            <person name="Sorensen T."/>
        </authorList>
    </citation>
    <scope>NUCLEOTIDE SEQUENCE [LARGE SCALE GENOMIC DNA]</scope>
    <source>
        <strain evidence="2 3">CBS 117206</strain>
    </source>
</reference>